<evidence type="ECO:0000256" key="2">
    <source>
        <dbReference type="ARBA" id="ARBA00022723"/>
    </source>
</evidence>
<evidence type="ECO:0000256" key="5">
    <source>
        <dbReference type="ARBA" id="ARBA00022842"/>
    </source>
</evidence>
<dbReference type="InterPro" id="IPR002729">
    <property type="entry name" value="CRISPR-assoc_Cas1"/>
</dbReference>
<dbReference type="Gene3D" id="1.20.120.920">
    <property type="entry name" value="CRISPR-associated endonuclease Cas1, C-terminal domain"/>
    <property type="match status" value="1"/>
</dbReference>
<dbReference type="GO" id="GO:0046872">
    <property type="term" value="F:metal ion binding"/>
    <property type="evidence" value="ECO:0007669"/>
    <property type="project" value="UniProtKB-UniRule"/>
</dbReference>
<protein>
    <recommendedName>
        <fullName evidence="10">CRISPR-associated endonuclease Cas1</fullName>
        <ecNumber evidence="10">3.1.-.-</ecNumber>
    </recommendedName>
</protein>
<feature type="binding site" evidence="10">
    <location>
        <position position="160"/>
    </location>
    <ligand>
        <name>Mn(2+)</name>
        <dbReference type="ChEBI" id="CHEBI:29035"/>
    </ligand>
</feature>
<dbReference type="NCBIfam" id="TIGR00287">
    <property type="entry name" value="cas1"/>
    <property type="match status" value="1"/>
</dbReference>
<organism evidence="11 12">
    <name type="scientific">Candidatus Ozemobacter sibiricus</name>
    <dbReference type="NCBI Taxonomy" id="2268124"/>
    <lineage>
        <taxon>Bacteria</taxon>
        <taxon>Candidatus Ozemobacteria</taxon>
        <taxon>Candidatus Ozemobacterales</taxon>
        <taxon>Candidatus Ozemobacteraceae</taxon>
        <taxon>Candidatus Ozemobacter</taxon>
    </lineage>
</organism>
<evidence type="ECO:0000256" key="8">
    <source>
        <dbReference type="ARBA" id="ARBA00023211"/>
    </source>
</evidence>
<dbReference type="AlphaFoldDB" id="A0A367ZKF1"/>
<keyword evidence="8 10" id="KW-0464">Manganese</keyword>
<evidence type="ECO:0000256" key="6">
    <source>
        <dbReference type="ARBA" id="ARBA00023118"/>
    </source>
</evidence>
<evidence type="ECO:0000256" key="4">
    <source>
        <dbReference type="ARBA" id="ARBA00022801"/>
    </source>
</evidence>
<keyword evidence="1 10" id="KW-0540">Nuclease</keyword>
<comment type="function">
    <text evidence="10">CRISPR (clustered regularly interspaced short palindromic repeat), is an adaptive immune system that provides protection against mobile genetic elements (viruses, transposable elements and conjugative plasmids). CRISPR clusters contain spacers, sequences complementary to antecedent mobile elements, and target invading nucleic acids. CRISPR clusters are transcribed and processed into CRISPR RNA (crRNA). Acts as a dsDNA endonuclease. Involved in the integration of spacer DNA into the CRISPR cassette.</text>
</comment>
<reference evidence="11 12" key="1">
    <citation type="submission" date="2018-05" db="EMBL/GenBank/DDBJ databases">
        <title>A metagenomic window into the 2 km-deep terrestrial subsurface aquifer revealed taxonomically and functionally diverse microbial community comprising novel uncultured bacterial lineages.</title>
        <authorList>
            <person name="Kadnikov V.V."/>
            <person name="Mardanov A.V."/>
            <person name="Beletsky A.V."/>
            <person name="Banks D."/>
            <person name="Pimenov N.V."/>
            <person name="Frank Y.A."/>
            <person name="Karnachuk O.V."/>
            <person name="Ravin N.V."/>
        </authorList>
    </citation>
    <scope>NUCLEOTIDE SEQUENCE [LARGE SCALE GENOMIC DNA]</scope>
    <source>
        <strain evidence="11">BY5</strain>
    </source>
</reference>
<keyword evidence="2 10" id="KW-0479">Metal-binding</keyword>
<dbReference type="Proteomes" id="UP000252355">
    <property type="component" value="Unassembled WGS sequence"/>
</dbReference>
<keyword evidence="6 10" id="KW-0051">Antiviral defense</keyword>
<keyword evidence="5 10" id="KW-0460">Magnesium</keyword>
<dbReference type="GO" id="GO:0004519">
    <property type="term" value="F:endonuclease activity"/>
    <property type="evidence" value="ECO:0007669"/>
    <property type="project" value="UniProtKB-UniRule"/>
</dbReference>
<accession>A0A367ZKF1</accession>
<dbReference type="Pfam" id="PF01867">
    <property type="entry name" value="Cas_Cas1"/>
    <property type="match status" value="1"/>
</dbReference>
<dbReference type="GO" id="GO:0003677">
    <property type="term" value="F:DNA binding"/>
    <property type="evidence" value="ECO:0007669"/>
    <property type="project" value="UniProtKB-KW"/>
</dbReference>
<comment type="caution">
    <text evidence="11">The sequence shown here is derived from an EMBL/GenBank/DDBJ whole genome shotgun (WGS) entry which is preliminary data.</text>
</comment>
<dbReference type="GO" id="GO:0043571">
    <property type="term" value="P:maintenance of CRISPR repeat elements"/>
    <property type="evidence" value="ECO:0007669"/>
    <property type="project" value="UniProtKB-UniRule"/>
</dbReference>
<dbReference type="PANTHER" id="PTHR34353">
    <property type="entry name" value="CRISPR-ASSOCIATED ENDONUCLEASE CAS1 1"/>
    <property type="match status" value="1"/>
</dbReference>
<evidence type="ECO:0000256" key="10">
    <source>
        <dbReference type="HAMAP-Rule" id="MF_01470"/>
    </source>
</evidence>
<evidence type="ECO:0000256" key="9">
    <source>
        <dbReference type="ARBA" id="ARBA00038592"/>
    </source>
</evidence>
<feature type="binding site" evidence="10">
    <location>
        <position position="225"/>
    </location>
    <ligand>
        <name>Mn(2+)</name>
        <dbReference type="ChEBI" id="CHEBI:29035"/>
    </ligand>
</feature>
<evidence type="ECO:0000256" key="1">
    <source>
        <dbReference type="ARBA" id="ARBA00022722"/>
    </source>
</evidence>
<keyword evidence="3 10" id="KW-0255">Endonuclease</keyword>
<dbReference type="CDD" id="cd09634">
    <property type="entry name" value="Cas1_I-II-III"/>
    <property type="match status" value="1"/>
</dbReference>
<dbReference type="PANTHER" id="PTHR34353:SF2">
    <property type="entry name" value="CRISPR-ASSOCIATED ENDONUCLEASE CAS1 1"/>
    <property type="match status" value="1"/>
</dbReference>
<comment type="similarity">
    <text evidence="10">Belongs to the CRISPR-associated endonuclease Cas1 family.</text>
</comment>
<keyword evidence="4 10" id="KW-0378">Hydrolase</keyword>
<evidence type="ECO:0000313" key="12">
    <source>
        <dbReference type="Proteomes" id="UP000252355"/>
    </source>
</evidence>
<dbReference type="GO" id="GO:0051607">
    <property type="term" value="P:defense response to virus"/>
    <property type="evidence" value="ECO:0007669"/>
    <property type="project" value="UniProtKB-UniRule"/>
</dbReference>
<dbReference type="InterPro" id="IPR050646">
    <property type="entry name" value="Cas1"/>
</dbReference>
<evidence type="ECO:0000313" key="11">
    <source>
        <dbReference type="EMBL" id="RCK78229.1"/>
    </source>
</evidence>
<dbReference type="EC" id="3.1.-.-" evidence="10"/>
<dbReference type="EMBL" id="QOQW01000025">
    <property type="protein sequence ID" value="RCK78229.1"/>
    <property type="molecule type" value="Genomic_DNA"/>
</dbReference>
<dbReference type="HAMAP" id="MF_01470">
    <property type="entry name" value="Cas1"/>
    <property type="match status" value="1"/>
</dbReference>
<keyword evidence="7 10" id="KW-0238">DNA-binding</keyword>
<comment type="subunit">
    <text evidence="9 10">Homodimer, forms a heterotetramer with a Cas2 homodimer.</text>
</comment>
<gene>
    <name evidence="10" type="primary">cas1</name>
    <name evidence="11" type="ORF">OZSIB_1606</name>
</gene>
<sequence length="338" mass="37278">MEAGVLSVDLQGASVHRLGGRLQVRDAEGVVRAEVPAFKLHAVWLFGGVEVTNAVLRLALSEGPVLHFLTRQGRHRGCVGPEPGHRAALRVRQYRHLSRSRTRVPFAREIVRAKLKTQLERVRAWSRNRKIGMADVIEFLLAALDLLDAETTVDGLLGLEGTATRKYFEGYGRLFTFDFGFRGRNRRPPRDPVNALLSLGYTLLYTEVLSAVLLAGLDPYIGGLHAVKDGRCSLALDLMEPFRWIVDELVLARMNLATFTTKDFRQDVDGAVFLQPAALPRFVAVFGERLAAPLALRSAGSPTVRQALRTVARGVRGVMLHPERPLAEVLQPSAGAQP</sequence>
<comment type="cofactor">
    <cofactor evidence="10">
        <name>Mg(2+)</name>
        <dbReference type="ChEBI" id="CHEBI:18420"/>
    </cofactor>
    <cofactor evidence="10">
        <name>Mn(2+)</name>
        <dbReference type="ChEBI" id="CHEBI:29035"/>
    </cofactor>
</comment>
<evidence type="ECO:0000256" key="7">
    <source>
        <dbReference type="ARBA" id="ARBA00023125"/>
    </source>
</evidence>
<dbReference type="InterPro" id="IPR042206">
    <property type="entry name" value="CRISPR-assoc_Cas1_C"/>
</dbReference>
<feature type="binding site" evidence="10">
    <location>
        <position position="240"/>
    </location>
    <ligand>
        <name>Mn(2+)</name>
        <dbReference type="ChEBI" id="CHEBI:29035"/>
    </ligand>
</feature>
<dbReference type="GO" id="GO:0016787">
    <property type="term" value="F:hydrolase activity"/>
    <property type="evidence" value="ECO:0007669"/>
    <property type="project" value="UniProtKB-KW"/>
</dbReference>
<dbReference type="InterPro" id="IPR042211">
    <property type="entry name" value="CRISPR-assoc_Cas1_N"/>
</dbReference>
<name>A0A367ZKF1_9BACT</name>
<evidence type="ECO:0000256" key="3">
    <source>
        <dbReference type="ARBA" id="ARBA00022759"/>
    </source>
</evidence>
<dbReference type="Gene3D" id="3.100.10.20">
    <property type="entry name" value="CRISPR-associated endonuclease Cas1, N-terminal domain"/>
    <property type="match status" value="1"/>
</dbReference>
<proteinExistence type="inferred from homology"/>